<name>A0A6I6DG22_9FIRM</name>
<feature type="domain" description="3-hydroxyacyl-CoA dehydrogenase NAD binding" evidence="7">
    <location>
        <begin position="3"/>
        <end position="180"/>
    </location>
</feature>
<dbReference type="EMBL" id="CP046457">
    <property type="protein sequence ID" value="QGT99323.1"/>
    <property type="molecule type" value="Genomic_DNA"/>
</dbReference>
<feature type="domain" description="3-hydroxyacyl-CoA dehydrogenase C-terminal" evidence="6">
    <location>
        <begin position="185"/>
        <end position="281"/>
    </location>
</feature>
<comment type="similarity">
    <text evidence="2">Belongs to the 3-hydroxyacyl-CoA dehydrogenase family.</text>
</comment>
<dbReference type="InterPro" id="IPR006180">
    <property type="entry name" value="3-OHacyl-CoA_DH_CS"/>
</dbReference>
<dbReference type="Gene3D" id="3.40.50.720">
    <property type="entry name" value="NAD(P)-binding Rossmann-like Domain"/>
    <property type="match status" value="1"/>
</dbReference>
<dbReference type="InterPro" id="IPR036291">
    <property type="entry name" value="NAD(P)-bd_dom_sf"/>
</dbReference>
<sequence>MHKIAVLGAGFMGAGIAQVAAQGGYNVIIRDIQKSLVEDGINTIKQELDYLIEKEQLTQSEKEKVLARIKGTTDLAELSDADIVIEAVVENIAIKKQLFAELDNICPEHTILATNTSTLSITEIASVTKRIDKVIGMHFFYPVPRIKLVELIKGLETSDETIKIAQSFVRDINKEHVLLKRESPGFIVNRILIPYLNEAIFVYGDGIAEKEDIDSALKAGAGMPKGPLEISDMMGLDTLYSITMVLYNEFKDTKYRPHPLFSSMVRAGYYGEKTGKGFYEYD</sequence>
<comment type="pathway">
    <text evidence="1">Lipid metabolism; butanoate metabolism.</text>
</comment>
<dbReference type="GO" id="GO:0016616">
    <property type="term" value="F:oxidoreductase activity, acting on the CH-OH group of donors, NAD or NADP as acceptor"/>
    <property type="evidence" value="ECO:0007669"/>
    <property type="project" value="InterPro"/>
</dbReference>
<dbReference type="Pfam" id="PF02737">
    <property type="entry name" value="3HCDH_N"/>
    <property type="match status" value="1"/>
</dbReference>
<evidence type="ECO:0000313" key="8">
    <source>
        <dbReference type="EMBL" id="QGT99323.1"/>
    </source>
</evidence>
<gene>
    <name evidence="8" type="ORF">SYNTR_0730</name>
</gene>
<evidence type="ECO:0000259" key="7">
    <source>
        <dbReference type="Pfam" id="PF02737"/>
    </source>
</evidence>
<evidence type="ECO:0000313" key="9">
    <source>
        <dbReference type="Proteomes" id="UP000426444"/>
    </source>
</evidence>
<accession>A0A6I6DG22</accession>
<dbReference type="SUPFAM" id="SSF51735">
    <property type="entry name" value="NAD(P)-binding Rossmann-fold domains"/>
    <property type="match status" value="1"/>
</dbReference>
<dbReference type="GO" id="GO:0070403">
    <property type="term" value="F:NAD+ binding"/>
    <property type="evidence" value="ECO:0007669"/>
    <property type="project" value="InterPro"/>
</dbReference>
<dbReference type="InterPro" id="IPR013328">
    <property type="entry name" value="6PGD_dom2"/>
</dbReference>
<evidence type="ECO:0000256" key="2">
    <source>
        <dbReference type="ARBA" id="ARBA00009463"/>
    </source>
</evidence>
<keyword evidence="9" id="KW-1185">Reference proteome</keyword>
<dbReference type="UniPathway" id="UPA00863"/>
<evidence type="ECO:0000256" key="5">
    <source>
        <dbReference type="PIRSR" id="PIRSR000105-1"/>
    </source>
</evidence>
<dbReference type="RefSeq" id="WP_156203232.1">
    <property type="nucleotide sequence ID" value="NZ_CP046457.1"/>
</dbReference>
<evidence type="ECO:0000259" key="6">
    <source>
        <dbReference type="Pfam" id="PF00725"/>
    </source>
</evidence>
<feature type="site" description="Important for catalytic activity" evidence="5">
    <location>
        <position position="138"/>
    </location>
</feature>
<dbReference type="PANTHER" id="PTHR48075:SF5">
    <property type="entry name" value="3-HYDROXYBUTYRYL-COA DEHYDROGENASE"/>
    <property type="match status" value="1"/>
</dbReference>
<keyword evidence="3 8" id="KW-0560">Oxidoreductase</keyword>
<dbReference type="InterPro" id="IPR006176">
    <property type="entry name" value="3-OHacyl-CoA_DH_NAD-bd"/>
</dbReference>
<evidence type="ECO:0000256" key="4">
    <source>
        <dbReference type="ARBA" id="ARBA00067747"/>
    </source>
</evidence>
<dbReference type="Gene3D" id="1.10.1040.10">
    <property type="entry name" value="N-(1-d-carboxylethyl)-l-norvaline Dehydrogenase, domain 2"/>
    <property type="match status" value="1"/>
</dbReference>
<dbReference type="Proteomes" id="UP000426444">
    <property type="component" value="Chromosome"/>
</dbReference>
<dbReference type="Pfam" id="PF00725">
    <property type="entry name" value="3HCDH"/>
    <property type="match status" value="1"/>
</dbReference>
<dbReference type="AlphaFoldDB" id="A0A6I6DG22"/>
<proteinExistence type="inferred from homology"/>
<dbReference type="InterPro" id="IPR022694">
    <property type="entry name" value="3-OHacyl-CoA_DH"/>
</dbReference>
<organism evidence="8 9">
    <name type="scientific">Candidatus Syntrophocurvum alkaliphilum</name>
    <dbReference type="NCBI Taxonomy" id="2293317"/>
    <lineage>
        <taxon>Bacteria</taxon>
        <taxon>Bacillati</taxon>
        <taxon>Bacillota</taxon>
        <taxon>Clostridia</taxon>
        <taxon>Eubacteriales</taxon>
        <taxon>Syntrophomonadaceae</taxon>
        <taxon>Candidatus Syntrophocurvum</taxon>
    </lineage>
</organism>
<dbReference type="InterPro" id="IPR008927">
    <property type="entry name" value="6-PGluconate_DH-like_C_sf"/>
</dbReference>
<dbReference type="SUPFAM" id="SSF48179">
    <property type="entry name" value="6-phosphogluconate dehydrogenase C-terminal domain-like"/>
    <property type="match status" value="1"/>
</dbReference>
<protein>
    <recommendedName>
        <fullName evidence="4">3-hydroxybutyryl-CoA dehydrogenase</fullName>
    </recommendedName>
</protein>
<dbReference type="PROSITE" id="PS00067">
    <property type="entry name" value="3HCDH"/>
    <property type="match status" value="1"/>
</dbReference>
<evidence type="ECO:0000256" key="3">
    <source>
        <dbReference type="ARBA" id="ARBA00023002"/>
    </source>
</evidence>
<dbReference type="PANTHER" id="PTHR48075">
    <property type="entry name" value="3-HYDROXYACYL-COA DEHYDROGENASE FAMILY PROTEIN"/>
    <property type="match status" value="1"/>
</dbReference>
<dbReference type="PIRSF" id="PIRSF000105">
    <property type="entry name" value="HCDH"/>
    <property type="match status" value="1"/>
</dbReference>
<dbReference type="InterPro" id="IPR006108">
    <property type="entry name" value="3HC_DH_C"/>
</dbReference>
<dbReference type="GO" id="GO:0019605">
    <property type="term" value="P:butyrate metabolic process"/>
    <property type="evidence" value="ECO:0007669"/>
    <property type="project" value="UniProtKB-UniPathway"/>
</dbReference>
<evidence type="ECO:0000256" key="1">
    <source>
        <dbReference type="ARBA" id="ARBA00005086"/>
    </source>
</evidence>
<dbReference type="KEGG" id="salq:SYNTR_0730"/>
<dbReference type="FunFam" id="3.40.50.720:FF:000009">
    <property type="entry name" value="Fatty oxidation complex, alpha subunit"/>
    <property type="match status" value="1"/>
</dbReference>
<dbReference type="OrthoDB" id="9771883at2"/>
<reference evidence="9" key="1">
    <citation type="journal article" date="2019" name="Microbiology">
        <title>Complete Genome Sequence of an Uncultured Bacterium of the Candidate Phylum Bipolaricaulota.</title>
        <authorList>
            <person name="Kadnikov V.V."/>
            <person name="Mardanov A.V."/>
            <person name="Beletsky A.V."/>
            <person name="Frank Y.A."/>
            <person name="Karnachuk O.V."/>
            <person name="Ravin N.V."/>
        </authorList>
    </citation>
    <scope>NUCLEOTIDE SEQUENCE [LARGE SCALE GENOMIC DNA]</scope>
</reference>